<keyword evidence="3" id="KW-0732">Signal</keyword>
<keyword evidence="2" id="KW-0378">Hydrolase</keyword>
<keyword evidence="6" id="KW-1185">Reference proteome</keyword>
<protein>
    <submittedName>
        <fullName evidence="5">Sulfatase</fullName>
    </submittedName>
</protein>
<dbReference type="PANTHER" id="PTHR42693:SF53">
    <property type="entry name" value="ENDO-4-O-SULFATASE"/>
    <property type="match status" value="1"/>
</dbReference>
<evidence type="ECO:0000256" key="3">
    <source>
        <dbReference type="SAM" id="SignalP"/>
    </source>
</evidence>
<evidence type="ECO:0000259" key="4">
    <source>
        <dbReference type="Pfam" id="PF00884"/>
    </source>
</evidence>
<dbReference type="InterPro" id="IPR017850">
    <property type="entry name" value="Alkaline_phosphatase_core_sf"/>
</dbReference>
<evidence type="ECO:0000313" key="5">
    <source>
        <dbReference type="EMBL" id="MCG2590229.1"/>
    </source>
</evidence>
<feature type="chain" id="PRO_5045090867" evidence="3">
    <location>
        <begin position="26"/>
        <end position="465"/>
    </location>
</feature>
<gene>
    <name evidence="5" type="ORF">L6773_16750</name>
</gene>
<accession>A0ABS9KH99</accession>
<dbReference type="PANTHER" id="PTHR42693">
    <property type="entry name" value="ARYLSULFATASE FAMILY MEMBER"/>
    <property type="match status" value="1"/>
</dbReference>
<dbReference type="Proteomes" id="UP001165366">
    <property type="component" value="Unassembled WGS sequence"/>
</dbReference>
<reference evidence="5" key="1">
    <citation type="submission" date="2022-01" db="EMBL/GenBank/DDBJ databases">
        <authorList>
            <person name="Wang Y."/>
        </authorList>
    </citation>
    <scope>NUCLEOTIDE SEQUENCE</scope>
    <source>
        <strain evidence="5">WB101</strain>
    </source>
</reference>
<evidence type="ECO:0000313" key="6">
    <source>
        <dbReference type="Proteomes" id="UP001165366"/>
    </source>
</evidence>
<proteinExistence type="inferred from homology"/>
<comment type="similarity">
    <text evidence="1">Belongs to the sulfatase family.</text>
</comment>
<name>A0ABS9KH99_9BACT</name>
<dbReference type="EMBL" id="JAKLWS010000028">
    <property type="protein sequence ID" value="MCG2590229.1"/>
    <property type="molecule type" value="Genomic_DNA"/>
</dbReference>
<evidence type="ECO:0000256" key="1">
    <source>
        <dbReference type="ARBA" id="ARBA00008779"/>
    </source>
</evidence>
<organism evidence="5 6">
    <name type="scientific">Rhodohalobacter sulfatireducens</name>
    <dbReference type="NCBI Taxonomy" id="2911366"/>
    <lineage>
        <taxon>Bacteria</taxon>
        <taxon>Pseudomonadati</taxon>
        <taxon>Balneolota</taxon>
        <taxon>Balneolia</taxon>
        <taxon>Balneolales</taxon>
        <taxon>Balneolaceae</taxon>
        <taxon>Rhodohalobacter</taxon>
    </lineage>
</organism>
<dbReference type="RefSeq" id="WP_237855593.1">
    <property type="nucleotide sequence ID" value="NZ_JAKLWS010000028.1"/>
</dbReference>
<feature type="signal peptide" evidence="3">
    <location>
        <begin position="1"/>
        <end position="25"/>
    </location>
</feature>
<dbReference type="PROSITE" id="PS51257">
    <property type="entry name" value="PROKAR_LIPOPROTEIN"/>
    <property type="match status" value="1"/>
</dbReference>
<dbReference type="InterPro" id="IPR050738">
    <property type="entry name" value="Sulfatase"/>
</dbReference>
<dbReference type="SUPFAM" id="SSF53649">
    <property type="entry name" value="Alkaline phosphatase-like"/>
    <property type="match status" value="1"/>
</dbReference>
<dbReference type="Gene3D" id="3.40.720.10">
    <property type="entry name" value="Alkaline Phosphatase, subunit A"/>
    <property type="match status" value="1"/>
</dbReference>
<dbReference type="Gene3D" id="3.30.1120.10">
    <property type="match status" value="1"/>
</dbReference>
<dbReference type="CDD" id="cd16026">
    <property type="entry name" value="GALNS_like"/>
    <property type="match status" value="1"/>
</dbReference>
<dbReference type="Pfam" id="PF00884">
    <property type="entry name" value="Sulfatase"/>
    <property type="match status" value="1"/>
</dbReference>
<dbReference type="InterPro" id="IPR000917">
    <property type="entry name" value="Sulfatase_N"/>
</dbReference>
<feature type="domain" description="Sulfatase N-terminal" evidence="4">
    <location>
        <begin position="36"/>
        <end position="347"/>
    </location>
</feature>
<evidence type="ECO:0000256" key="2">
    <source>
        <dbReference type="ARBA" id="ARBA00022801"/>
    </source>
</evidence>
<sequence length="465" mass="52461">MKSLQLFFLITAALILIMGCTPDSNQTTHEPGSDTPNIVLIFLDDAAYGDFSPFMEIRYSTPNIQSLAEEGRTFTNFYVPQAICSASRAALMTGTYPGRNQLFGAHPPKARGLDTQFTTMAEMLKENGYTTGFFGKWHLGDQEDTRPHNRGFDEMAGIMYSNDMWADHPENPEYWGQFPMHYWKNGEVMIDSVTADHQKEFTTWFTEESVDFINRNSDGPFFLYVPHPQPHVPLFVSDKFEGKSGTGLYGDVMMEIDWSVGEIVNALVENGVRENTIILFSSDNGPWLSYANHSGKTPFREGKGTTFDGGIRSPLIISYPEKIEENTVSQNTFFSIDLMPTLAELTGSQLPDYEIDGTDVWDLILGDDGTESPQEYYAFTNGQDFQGVMSGDGKWKLHVPHGYRTSPVGGRDGIPGLYQQAEIDTALFDMVHDPYEKVNVIDEYPEIAERLLRFAEEHRAKFFED</sequence>
<reference evidence="5" key="2">
    <citation type="submission" date="2024-05" db="EMBL/GenBank/DDBJ databases">
        <title>Rhodohalobacter halophilus gen. nov., sp. nov., a moderately halophilic member of the family Balneolaceae.</title>
        <authorList>
            <person name="Xia J."/>
        </authorList>
    </citation>
    <scope>NUCLEOTIDE SEQUENCE</scope>
    <source>
        <strain evidence="5">WB101</strain>
    </source>
</reference>
<comment type="caution">
    <text evidence="5">The sequence shown here is derived from an EMBL/GenBank/DDBJ whole genome shotgun (WGS) entry which is preliminary data.</text>
</comment>